<sequence length="501" mass="54307">MVNVTYDTTGTLVATVDGAEIVYNGGDMAWVLVAGVLVMIMSPGVGFLYSGLLRRKNALSMMMLGVLVYSLISIQWFFWGYSLSFSSTGSAFIGDLKHFGLMNVTLEPSAGSSKIPALLYMLYQSMFSCVTVVILVGGIAERARILPLLIFCFCWATIVYDPIANWVWNPNGWLYKAGELDFAGGGPVHITSVSLRRGGTAGFAWSLYLGRRRGYGTAKLAYRPHSVFQIILGTVFLWFGWFGFNGGSELAMNLRAVQASTVTNIAASMGGITWFAMDWFYTKKWSAVSMCSGILAGLVGITPAAGYVGSPAALAIGFLTAIACNFGTGLKVLLRIDDAVDSFALHAIGGYCGSVLTALFADSRVAGFDGYTVIPGGWINHNYIQLGWQLAGATTIMAYTFVVTYILLFVIDHIPGLKLRATEDMEILGIDETELGENAYDFVFRNRDLENPEEFSELHNRATGQNLSRPVSHHSSSSHKDVKSAHSAVPVAEEKFAPQSV</sequence>
<evidence type="ECO:0000256" key="1">
    <source>
        <dbReference type="ARBA" id="ARBA00004141"/>
    </source>
</evidence>
<feature type="transmembrane region" description="Helical" evidence="8">
    <location>
        <begin position="388"/>
        <end position="411"/>
    </location>
</feature>
<evidence type="ECO:0000256" key="4">
    <source>
        <dbReference type="ARBA" id="ARBA00022692"/>
    </source>
</evidence>
<dbReference type="Proteomes" id="UP000198372">
    <property type="component" value="Unassembled WGS sequence"/>
</dbReference>
<organism evidence="11 12">
    <name type="scientific">Microbotryum intermedium</name>
    <dbReference type="NCBI Taxonomy" id="269621"/>
    <lineage>
        <taxon>Eukaryota</taxon>
        <taxon>Fungi</taxon>
        <taxon>Dikarya</taxon>
        <taxon>Basidiomycota</taxon>
        <taxon>Pucciniomycotina</taxon>
        <taxon>Microbotryomycetes</taxon>
        <taxon>Microbotryales</taxon>
        <taxon>Microbotryaceae</taxon>
        <taxon>Microbotryum</taxon>
    </lineage>
</organism>
<feature type="transmembrane region" description="Helical" evidence="8">
    <location>
        <begin position="312"/>
        <end position="334"/>
    </location>
</feature>
<dbReference type="STRING" id="269621.A0A238FJN6"/>
<keyword evidence="6 8" id="KW-0472">Membrane</keyword>
<dbReference type="EMBL" id="FMSP01000018">
    <property type="protein sequence ID" value="SCV73457.1"/>
    <property type="molecule type" value="Genomic_DNA"/>
</dbReference>
<evidence type="ECO:0000256" key="5">
    <source>
        <dbReference type="ARBA" id="ARBA00022989"/>
    </source>
</evidence>
<keyword evidence="5 8" id="KW-1133">Transmembrane helix</keyword>
<dbReference type="NCBIfam" id="TIGR00836">
    <property type="entry name" value="amt"/>
    <property type="match status" value="1"/>
</dbReference>
<feature type="transmembrane region" description="Helical" evidence="8">
    <location>
        <begin position="256"/>
        <end position="275"/>
    </location>
</feature>
<keyword evidence="3 8" id="KW-0813">Transport</keyword>
<feature type="transmembrane region" description="Helical" evidence="8">
    <location>
        <begin position="117"/>
        <end position="136"/>
    </location>
</feature>
<evidence type="ECO:0000313" key="12">
    <source>
        <dbReference type="Proteomes" id="UP000198372"/>
    </source>
</evidence>
<evidence type="ECO:0000256" key="9">
    <source>
        <dbReference type="SAM" id="MobiDB-lite"/>
    </source>
</evidence>
<protein>
    <recommendedName>
        <fullName evidence="8">Ammonium transporter</fullName>
    </recommendedName>
</protein>
<feature type="transmembrane region" description="Helical" evidence="8">
    <location>
        <begin position="28"/>
        <end position="49"/>
    </location>
</feature>
<dbReference type="InterPro" id="IPR024041">
    <property type="entry name" value="NH4_transpt_AmtB-like_dom"/>
</dbReference>
<dbReference type="InterPro" id="IPR001905">
    <property type="entry name" value="Ammonium_transpt"/>
</dbReference>
<feature type="transmembrane region" description="Helical" evidence="8">
    <location>
        <begin position="287"/>
        <end position="306"/>
    </location>
</feature>
<evidence type="ECO:0000256" key="7">
    <source>
        <dbReference type="ARBA" id="ARBA00023177"/>
    </source>
</evidence>
<dbReference type="GO" id="GO:0008519">
    <property type="term" value="F:ammonium channel activity"/>
    <property type="evidence" value="ECO:0007669"/>
    <property type="project" value="InterPro"/>
</dbReference>
<dbReference type="Pfam" id="PF00909">
    <property type="entry name" value="Ammonium_transp"/>
    <property type="match status" value="1"/>
</dbReference>
<dbReference type="AlphaFoldDB" id="A0A238FJN6"/>
<name>A0A238FJN6_9BASI</name>
<evidence type="ECO:0000256" key="8">
    <source>
        <dbReference type="RuleBase" id="RU362002"/>
    </source>
</evidence>
<comment type="similarity">
    <text evidence="2 8">Belongs to the ammonia transporter channel (TC 1.A.11.2) family.</text>
</comment>
<feature type="transmembrane region" description="Helical" evidence="8">
    <location>
        <begin position="61"/>
        <end position="79"/>
    </location>
</feature>
<keyword evidence="7 8" id="KW-0924">Ammonia transport</keyword>
<dbReference type="GO" id="GO:0005886">
    <property type="term" value="C:plasma membrane"/>
    <property type="evidence" value="ECO:0007669"/>
    <property type="project" value="UniProtKB-SubCell"/>
</dbReference>
<feature type="transmembrane region" description="Helical" evidence="8">
    <location>
        <begin position="188"/>
        <end position="208"/>
    </location>
</feature>
<evidence type="ECO:0000256" key="6">
    <source>
        <dbReference type="ARBA" id="ARBA00023136"/>
    </source>
</evidence>
<feature type="domain" description="Ammonium transporter AmtB-like" evidence="10">
    <location>
        <begin position="29"/>
        <end position="440"/>
    </location>
</feature>
<dbReference type="OrthoDB" id="534912at2759"/>
<accession>A0A238FJN6</accession>
<feature type="transmembrane region" description="Helical" evidence="8">
    <location>
        <begin position="148"/>
        <end position="168"/>
    </location>
</feature>
<feature type="compositionally biased region" description="Basic and acidic residues" evidence="9">
    <location>
        <begin position="492"/>
        <end position="501"/>
    </location>
</feature>
<dbReference type="PANTHER" id="PTHR43029:SF10">
    <property type="entry name" value="AMMONIUM TRANSPORTER MEP2"/>
    <property type="match status" value="1"/>
</dbReference>
<keyword evidence="4 8" id="KW-0812">Transmembrane</keyword>
<evidence type="ECO:0000259" key="10">
    <source>
        <dbReference type="Pfam" id="PF00909"/>
    </source>
</evidence>
<feature type="transmembrane region" description="Helical" evidence="8">
    <location>
        <begin position="343"/>
        <end position="361"/>
    </location>
</feature>
<feature type="transmembrane region" description="Helical" evidence="8">
    <location>
        <begin position="220"/>
        <end position="244"/>
    </location>
</feature>
<dbReference type="FunFam" id="1.10.3430.10:FF:000003">
    <property type="entry name" value="Ammonium transporter"/>
    <property type="match status" value="1"/>
</dbReference>
<keyword evidence="12" id="KW-1185">Reference proteome</keyword>
<proteinExistence type="inferred from homology"/>
<evidence type="ECO:0000256" key="3">
    <source>
        <dbReference type="ARBA" id="ARBA00022448"/>
    </source>
</evidence>
<feature type="region of interest" description="Disordered" evidence="9">
    <location>
        <begin position="463"/>
        <end position="501"/>
    </location>
</feature>
<dbReference type="PANTHER" id="PTHR43029">
    <property type="entry name" value="AMMONIUM TRANSPORTER MEP2"/>
    <property type="match status" value="1"/>
</dbReference>
<dbReference type="Gene3D" id="1.10.3430.10">
    <property type="entry name" value="Ammonium transporter AmtB like domains"/>
    <property type="match status" value="1"/>
</dbReference>
<reference evidence="12" key="1">
    <citation type="submission" date="2016-09" db="EMBL/GenBank/DDBJ databases">
        <authorList>
            <person name="Jeantristanb JTB J.-T."/>
            <person name="Ricardo R."/>
        </authorList>
    </citation>
    <scope>NUCLEOTIDE SEQUENCE [LARGE SCALE GENOMIC DNA]</scope>
</reference>
<comment type="subcellular location">
    <subcellularLocation>
        <location evidence="8">Cell membrane</location>
        <topology evidence="8">Multi-pass membrane protein</topology>
    </subcellularLocation>
    <subcellularLocation>
        <location evidence="1">Membrane</location>
        <topology evidence="1">Multi-pass membrane protein</topology>
    </subcellularLocation>
</comment>
<evidence type="ECO:0000256" key="2">
    <source>
        <dbReference type="ARBA" id="ARBA00005887"/>
    </source>
</evidence>
<dbReference type="InterPro" id="IPR029020">
    <property type="entry name" value="Ammonium/urea_transptr"/>
</dbReference>
<gene>
    <name evidence="11" type="ORF">BQ2448_7383</name>
</gene>
<dbReference type="SUPFAM" id="SSF111352">
    <property type="entry name" value="Ammonium transporter"/>
    <property type="match status" value="1"/>
</dbReference>
<evidence type="ECO:0000313" key="11">
    <source>
        <dbReference type="EMBL" id="SCV73457.1"/>
    </source>
</evidence>